<evidence type="ECO:0000313" key="1">
    <source>
        <dbReference type="EMBL" id="SDD07909.1"/>
    </source>
</evidence>
<organism evidence="1 2">
    <name type="scientific">Melghirimyces thermohalophilus</name>
    <dbReference type="NCBI Taxonomy" id="1236220"/>
    <lineage>
        <taxon>Bacteria</taxon>
        <taxon>Bacillati</taxon>
        <taxon>Bacillota</taxon>
        <taxon>Bacilli</taxon>
        <taxon>Bacillales</taxon>
        <taxon>Thermoactinomycetaceae</taxon>
        <taxon>Melghirimyces</taxon>
    </lineage>
</organism>
<dbReference type="RefSeq" id="WP_176758059.1">
    <property type="nucleotide sequence ID" value="NZ_FMZA01000031.1"/>
</dbReference>
<reference evidence="1 2" key="1">
    <citation type="submission" date="2016-10" db="EMBL/GenBank/DDBJ databases">
        <authorList>
            <person name="de Groot N.N."/>
        </authorList>
    </citation>
    <scope>NUCLEOTIDE SEQUENCE [LARGE SCALE GENOMIC DNA]</scope>
    <source>
        <strain evidence="1 2">DSM 45514</strain>
    </source>
</reference>
<dbReference type="Proteomes" id="UP000199387">
    <property type="component" value="Unassembled WGS sequence"/>
</dbReference>
<dbReference type="EMBL" id="FMZA01000031">
    <property type="protein sequence ID" value="SDD07909.1"/>
    <property type="molecule type" value="Genomic_DNA"/>
</dbReference>
<gene>
    <name evidence="1" type="ORF">SAMN04488112_13113</name>
</gene>
<protein>
    <submittedName>
        <fullName evidence="1">Uncharacterized protein</fullName>
    </submittedName>
</protein>
<evidence type="ECO:0000313" key="2">
    <source>
        <dbReference type="Proteomes" id="UP000199387"/>
    </source>
</evidence>
<keyword evidence="2" id="KW-1185">Reference proteome</keyword>
<sequence length="48" mass="5434">MDNHLQRHIAVLALIVIAVSLFFPFVPVAHAEWTEKNGDLTYPVHPLI</sequence>
<name>A0A1G6RTK1_9BACL</name>
<accession>A0A1G6RTK1</accession>
<dbReference type="AlphaFoldDB" id="A0A1G6RTK1"/>
<proteinExistence type="predicted"/>